<dbReference type="GO" id="GO:0005737">
    <property type="term" value="C:cytoplasm"/>
    <property type="evidence" value="ECO:0007669"/>
    <property type="project" value="UniProtKB-SubCell"/>
</dbReference>
<comment type="catalytic activity">
    <reaction evidence="4">
        <text>dTTP + H2O = dTMP + diphosphate + H(+)</text>
        <dbReference type="Rhea" id="RHEA:28534"/>
        <dbReference type="ChEBI" id="CHEBI:15377"/>
        <dbReference type="ChEBI" id="CHEBI:15378"/>
        <dbReference type="ChEBI" id="CHEBI:33019"/>
        <dbReference type="ChEBI" id="CHEBI:37568"/>
        <dbReference type="ChEBI" id="CHEBI:63528"/>
        <dbReference type="EC" id="3.6.1.9"/>
    </reaction>
</comment>
<proteinExistence type="inferred from homology"/>
<reference evidence="6 7" key="1">
    <citation type="submission" date="2020-04" db="EMBL/GenBank/DDBJ databases">
        <authorList>
            <person name="De Canck E."/>
        </authorList>
    </citation>
    <scope>NUCLEOTIDE SEQUENCE [LARGE SCALE GENOMIC DNA]</scope>
    <source>
        <strain evidence="6 7">LMG 1861</strain>
    </source>
</reference>
<evidence type="ECO:0000313" key="6">
    <source>
        <dbReference type="EMBL" id="CAB3921669.1"/>
    </source>
</evidence>
<dbReference type="GO" id="GO:0047429">
    <property type="term" value="F:nucleoside triphosphate diphosphatase activity"/>
    <property type="evidence" value="ECO:0007669"/>
    <property type="project" value="UniProtKB-EC"/>
</dbReference>
<evidence type="ECO:0000313" key="7">
    <source>
        <dbReference type="Proteomes" id="UP000494105"/>
    </source>
</evidence>
<comment type="cofactor">
    <cofactor evidence="1 4">
        <name>a divalent metal cation</name>
        <dbReference type="ChEBI" id="CHEBI:60240"/>
    </cofactor>
</comment>
<evidence type="ECO:0000256" key="4">
    <source>
        <dbReference type="HAMAP-Rule" id="MF_00528"/>
    </source>
</evidence>
<dbReference type="HAMAP" id="MF_00528">
    <property type="entry name" value="Maf"/>
    <property type="match status" value="1"/>
</dbReference>
<feature type="site" description="Important for substrate specificity" evidence="4">
    <location>
        <position position="172"/>
    </location>
</feature>
<feature type="compositionally biased region" description="Basic and acidic residues" evidence="5">
    <location>
        <begin position="47"/>
        <end position="60"/>
    </location>
</feature>
<dbReference type="InterPro" id="IPR029001">
    <property type="entry name" value="ITPase-like_fam"/>
</dbReference>
<dbReference type="EMBL" id="CADILD010000005">
    <property type="protein sequence ID" value="CAB3921669.1"/>
    <property type="molecule type" value="Genomic_DNA"/>
</dbReference>
<dbReference type="PIRSF" id="PIRSF006305">
    <property type="entry name" value="Maf"/>
    <property type="match status" value="1"/>
</dbReference>
<dbReference type="EC" id="3.6.1.9" evidence="4"/>
<comment type="subcellular location">
    <subcellularLocation>
        <location evidence="4">Cytoplasm</location>
    </subcellularLocation>
</comment>
<dbReference type="CDD" id="cd00555">
    <property type="entry name" value="Maf"/>
    <property type="match status" value="1"/>
</dbReference>
<evidence type="ECO:0000256" key="1">
    <source>
        <dbReference type="ARBA" id="ARBA00001968"/>
    </source>
</evidence>
<dbReference type="Gene3D" id="3.90.950.10">
    <property type="match status" value="1"/>
</dbReference>
<comment type="catalytic activity">
    <reaction evidence="4">
        <text>UTP + H2O = UMP + diphosphate + H(+)</text>
        <dbReference type="Rhea" id="RHEA:29395"/>
        <dbReference type="ChEBI" id="CHEBI:15377"/>
        <dbReference type="ChEBI" id="CHEBI:15378"/>
        <dbReference type="ChEBI" id="CHEBI:33019"/>
        <dbReference type="ChEBI" id="CHEBI:46398"/>
        <dbReference type="ChEBI" id="CHEBI:57865"/>
        <dbReference type="EC" id="3.6.1.9"/>
    </reaction>
</comment>
<comment type="similarity">
    <text evidence="4">Belongs to the Maf family. YhdE subfamily.</text>
</comment>
<dbReference type="GO" id="GO:0009117">
    <property type="term" value="P:nucleotide metabolic process"/>
    <property type="evidence" value="ECO:0007669"/>
    <property type="project" value="UniProtKB-KW"/>
</dbReference>
<evidence type="ECO:0000256" key="3">
    <source>
        <dbReference type="ARBA" id="ARBA00023080"/>
    </source>
</evidence>
<feature type="active site" description="Proton acceptor" evidence="4">
    <location>
        <position position="88"/>
    </location>
</feature>
<feature type="site" description="Important for substrate specificity" evidence="4">
    <location>
        <position position="89"/>
    </location>
</feature>
<feature type="region of interest" description="Disordered" evidence="5">
    <location>
        <begin position="40"/>
        <end position="60"/>
    </location>
</feature>
<dbReference type="Proteomes" id="UP000494105">
    <property type="component" value="Unassembled WGS sequence"/>
</dbReference>
<evidence type="ECO:0000256" key="2">
    <source>
        <dbReference type="ARBA" id="ARBA00022801"/>
    </source>
</evidence>
<comment type="caution">
    <text evidence="4">Lacks conserved residue(s) required for the propagation of feature annotation.</text>
</comment>
<dbReference type="PANTHER" id="PTHR43213:SF5">
    <property type="entry name" value="BIFUNCTIONAL DTTP_UTP PYROPHOSPHATASE_METHYLTRANSFERASE PROTEIN-RELATED"/>
    <property type="match status" value="1"/>
</dbReference>
<evidence type="ECO:0000256" key="5">
    <source>
        <dbReference type="SAM" id="MobiDB-lite"/>
    </source>
</evidence>
<organism evidence="6 7">
    <name type="scientific">Achromobacter piechaudii</name>
    <dbReference type="NCBI Taxonomy" id="72556"/>
    <lineage>
        <taxon>Bacteria</taxon>
        <taxon>Pseudomonadati</taxon>
        <taxon>Pseudomonadota</taxon>
        <taxon>Betaproteobacteria</taxon>
        <taxon>Burkholderiales</taxon>
        <taxon>Alcaligenaceae</taxon>
        <taxon>Achromobacter</taxon>
    </lineage>
</organism>
<name>A0A6S7EQ78_9BURK</name>
<accession>A0A6S7EQ78</accession>
<dbReference type="RefSeq" id="WP_175130006.1">
    <property type="nucleotide sequence ID" value="NZ_CADILD010000005.1"/>
</dbReference>
<protein>
    <recommendedName>
        <fullName evidence="4">dTTP/UTP pyrophosphatase</fullName>
        <shortName evidence="4">dTTPase/UTPase</shortName>
        <ecNumber evidence="4">3.6.1.9</ecNumber>
    </recommendedName>
    <alternativeName>
        <fullName evidence="4">Nucleoside triphosphate pyrophosphatase</fullName>
    </alternativeName>
    <alternativeName>
        <fullName evidence="4">Nucleotide pyrophosphatase</fullName>
        <shortName evidence="4">Nucleotide PPase</shortName>
    </alternativeName>
</protein>
<dbReference type="NCBIfam" id="TIGR00172">
    <property type="entry name" value="maf"/>
    <property type="match status" value="1"/>
</dbReference>
<dbReference type="Pfam" id="PF02545">
    <property type="entry name" value="Maf"/>
    <property type="match status" value="1"/>
</dbReference>
<dbReference type="SUPFAM" id="SSF52972">
    <property type="entry name" value="ITPase-like"/>
    <property type="match status" value="1"/>
</dbReference>
<sequence length="209" mass="22362">MTHIADTDAPPARLYLASASPRRRELLTQIGLAHEVLLVPAPPGEDEPQHDGESASDYVRRTARDKALRGRDWMRAQSLAELPLLAADTTVILDGAVLGKPADREDAMRILRALSGSVHEVHTAVAVCAAGEQLLEAVSITQVHMRELSDDEIGRYCDSGEPFGKAGAYGIQGLAGTFISHISGSYTGVMGLPLFETSNLLRSAGIRIP</sequence>
<keyword evidence="2 4" id="KW-0378">Hydrolase</keyword>
<keyword evidence="4" id="KW-0963">Cytoplasm</keyword>
<keyword evidence="3 4" id="KW-0546">Nucleotide metabolism</keyword>
<dbReference type="InterPro" id="IPR003697">
    <property type="entry name" value="Maf-like"/>
</dbReference>
<comment type="function">
    <text evidence="4">Nucleoside triphosphate pyrophosphatase that hydrolyzes dTTP and UTP. May have a dual role in cell division arrest and in preventing the incorporation of modified nucleotides into cellular nucleic acids.</text>
</comment>
<gene>
    <name evidence="6" type="primary">yhdE</name>
    <name evidence="6" type="ORF">LMG1861_05452</name>
</gene>
<dbReference type="AlphaFoldDB" id="A0A6S7EQ78"/>
<dbReference type="PANTHER" id="PTHR43213">
    <property type="entry name" value="BIFUNCTIONAL DTTP/UTP PYROPHOSPHATASE/METHYLTRANSFERASE PROTEIN-RELATED"/>
    <property type="match status" value="1"/>
</dbReference>
<feature type="site" description="Important for substrate specificity" evidence="4">
    <location>
        <position position="22"/>
    </location>
</feature>